<gene>
    <name evidence="1" type="ORF">VTAP4600_A0230</name>
</gene>
<keyword evidence="2" id="KW-1185">Reference proteome</keyword>
<evidence type="ECO:0000313" key="2">
    <source>
        <dbReference type="Proteomes" id="UP000235828"/>
    </source>
</evidence>
<accession>A0A2N8Z8G1</accession>
<organism evidence="1 2">
    <name type="scientific">Vibrio tapetis subsp. tapetis</name>
    <dbReference type="NCBI Taxonomy" id="1671868"/>
    <lineage>
        <taxon>Bacteria</taxon>
        <taxon>Pseudomonadati</taxon>
        <taxon>Pseudomonadota</taxon>
        <taxon>Gammaproteobacteria</taxon>
        <taxon>Vibrionales</taxon>
        <taxon>Vibrionaceae</taxon>
        <taxon>Vibrio</taxon>
    </lineage>
</organism>
<reference evidence="1 2" key="1">
    <citation type="submission" date="2017-10" db="EMBL/GenBank/DDBJ databases">
        <authorList>
            <person name="Banno H."/>
            <person name="Chua N.-H."/>
        </authorList>
    </citation>
    <scope>NUCLEOTIDE SEQUENCE [LARGE SCALE GENOMIC DNA]</scope>
    <source>
        <strain evidence="1">Vibrio tapetis CECT4600</strain>
    </source>
</reference>
<evidence type="ECO:0000313" key="1">
    <source>
        <dbReference type="EMBL" id="SON48209.1"/>
    </source>
</evidence>
<sequence>MADCIEKEVTCLAKRKLSANITTDWRDYKQMQPTFNLPHQPLGS</sequence>
<protein>
    <submittedName>
        <fullName evidence="1">Uncharacterized protein</fullName>
    </submittedName>
</protein>
<dbReference type="AlphaFoldDB" id="A0A2N8Z8G1"/>
<proteinExistence type="predicted"/>
<name>A0A2N8Z8G1_9VIBR</name>
<dbReference type="KEGG" id="vta:A0230"/>
<dbReference type="Proteomes" id="UP000235828">
    <property type="component" value="Chromosome A"/>
</dbReference>
<dbReference type="EMBL" id="LT960611">
    <property type="protein sequence ID" value="SON48209.1"/>
    <property type="molecule type" value="Genomic_DNA"/>
</dbReference>